<dbReference type="PANTHER" id="PTHR24320">
    <property type="entry name" value="RETINOL DEHYDROGENASE"/>
    <property type="match status" value="1"/>
</dbReference>
<organism evidence="3 4">
    <name type="scientific">Rhizophlyctis rosea</name>
    <dbReference type="NCBI Taxonomy" id="64517"/>
    <lineage>
        <taxon>Eukaryota</taxon>
        <taxon>Fungi</taxon>
        <taxon>Fungi incertae sedis</taxon>
        <taxon>Chytridiomycota</taxon>
        <taxon>Chytridiomycota incertae sedis</taxon>
        <taxon>Chytridiomycetes</taxon>
        <taxon>Rhizophlyctidales</taxon>
        <taxon>Rhizophlyctidaceae</taxon>
        <taxon>Rhizophlyctis</taxon>
    </lineage>
</organism>
<dbReference type="PRINTS" id="PR00081">
    <property type="entry name" value="GDHRDH"/>
</dbReference>
<dbReference type="GO" id="GO:0016491">
    <property type="term" value="F:oxidoreductase activity"/>
    <property type="evidence" value="ECO:0007669"/>
    <property type="project" value="UniProtKB-KW"/>
</dbReference>
<dbReference type="EMBL" id="JADGJD010000686">
    <property type="protein sequence ID" value="KAJ3049164.1"/>
    <property type="molecule type" value="Genomic_DNA"/>
</dbReference>
<dbReference type="Pfam" id="PF00106">
    <property type="entry name" value="adh_short"/>
    <property type="match status" value="1"/>
</dbReference>
<keyword evidence="2" id="KW-0560">Oxidoreductase</keyword>
<dbReference type="Proteomes" id="UP001212841">
    <property type="component" value="Unassembled WGS sequence"/>
</dbReference>
<evidence type="ECO:0000313" key="3">
    <source>
        <dbReference type="EMBL" id="KAJ3049164.1"/>
    </source>
</evidence>
<gene>
    <name evidence="3" type="ORF">HK097_009814</name>
</gene>
<evidence type="ECO:0000313" key="4">
    <source>
        <dbReference type="Proteomes" id="UP001212841"/>
    </source>
</evidence>
<evidence type="ECO:0008006" key="5">
    <source>
        <dbReference type="Google" id="ProtNLM"/>
    </source>
</evidence>
<dbReference type="InterPro" id="IPR036291">
    <property type="entry name" value="NAD(P)-bd_dom_sf"/>
</dbReference>
<name>A0AAD5SAL2_9FUNG</name>
<dbReference type="SUPFAM" id="SSF51735">
    <property type="entry name" value="NAD(P)-binding Rossmann-fold domains"/>
    <property type="match status" value="1"/>
</dbReference>
<protein>
    <recommendedName>
        <fullName evidence="5">NAD(P)-binding protein</fullName>
    </recommendedName>
</protein>
<dbReference type="Gene3D" id="3.40.50.720">
    <property type="entry name" value="NAD(P)-binding Rossmann-like Domain"/>
    <property type="match status" value="1"/>
</dbReference>
<accession>A0AAD5SAL2</accession>
<dbReference type="PANTHER" id="PTHR24320:SF152">
    <property type="entry name" value="SHORT-CHAIN DEHYDROGENASE_REDUCTASE FAMILY PROTEIN"/>
    <property type="match status" value="1"/>
</dbReference>
<sequence>MEFLRTQLSPLPTLKPYEVSTKTIVVTGANVGLGFEAAAHFARLGPKKLIVTTRDAAKGQDTVNRLVEATGIARDNIEYRELELSSFESVTKFAREYEKSGLSLDVLVESAGVAPDNYRPTGDGFDLTVQVNVLSTFLLFFHLLPVLRKTASQSPSPSPRAIIISSEVHYWVANPTASQLSISAFTKDPMETNRYATSKLLEVLLVRHIAGLLATSKNPLDKRIITHTVNPGLCHSELMRENDGWAVYLLKKAIARTGEQGARNYVWAALDEEAGRGERNGGYVSNMAFGRESEFVRSPAGKAMEPVVWNEIVRVLEEKTGPLDAIKDWN</sequence>
<reference evidence="3" key="1">
    <citation type="submission" date="2020-05" db="EMBL/GenBank/DDBJ databases">
        <title>Phylogenomic resolution of chytrid fungi.</title>
        <authorList>
            <person name="Stajich J.E."/>
            <person name="Amses K."/>
            <person name="Simmons R."/>
            <person name="Seto K."/>
            <person name="Myers J."/>
            <person name="Bonds A."/>
            <person name="Quandt C.A."/>
            <person name="Barry K."/>
            <person name="Liu P."/>
            <person name="Grigoriev I."/>
            <person name="Longcore J.E."/>
            <person name="James T.Y."/>
        </authorList>
    </citation>
    <scope>NUCLEOTIDE SEQUENCE</scope>
    <source>
        <strain evidence="3">JEL0318</strain>
    </source>
</reference>
<comment type="similarity">
    <text evidence="1">Belongs to the short-chain dehydrogenases/reductases (SDR) family.</text>
</comment>
<evidence type="ECO:0000256" key="2">
    <source>
        <dbReference type="ARBA" id="ARBA00023002"/>
    </source>
</evidence>
<dbReference type="AlphaFoldDB" id="A0AAD5SAL2"/>
<evidence type="ECO:0000256" key="1">
    <source>
        <dbReference type="ARBA" id="ARBA00006484"/>
    </source>
</evidence>
<keyword evidence="4" id="KW-1185">Reference proteome</keyword>
<proteinExistence type="inferred from homology"/>
<dbReference type="InterPro" id="IPR002347">
    <property type="entry name" value="SDR_fam"/>
</dbReference>
<comment type="caution">
    <text evidence="3">The sequence shown here is derived from an EMBL/GenBank/DDBJ whole genome shotgun (WGS) entry which is preliminary data.</text>
</comment>